<gene>
    <name evidence="2" type="ORF">FQA47_025056</name>
</gene>
<dbReference type="EMBL" id="WKFB01001149">
    <property type="protein sequence ID" value="KAF6715174.1"/>
    <property type="molecule type" value="Genomic_DNA"/>
</dbReference>
<name>A0A834BQ46_ORYME</name>
<evidence type="ECO:0000256" key="1">
    <source>
        <dbReference type="SAM" id="MobiDB-lite"/>
    </source>
</evidence>
<dbReference type="Proteomes" id="UP000646548">
    <property type="component" value="Unassembled WGS sequence"/>
</dbReference>
<organism evidence="2 3">
    <name type="scientific">Oryzias melastigma</name>
    <name type="common">Marine medaka</name>
    <dbReference type="NCBI Taxonomy" id="30732"/>
    <lineage>
        <taxon>Eukaryota</taxon>
        <taxon>Metazoa</taxon>
        <taxon>Chordata</taxon>
        <taxon>Craniata</taxon>
        <taxon>Vertebrata</taxon>
        <taxon>Euteleostomi</taxon>
        <taxon>Actinopterygii</taxon>
        <taxon>Neopterygii</taxon>
        <taxon>Teleostei</taxon>
        <taxon>Neoteleostei</taxon>
        <taxon>Acanthomorphata</taxon>
        <taxon>Ovalentaria</taxon>
        <taxon>Atherinomorphae</taxon>
        <taxon>Beloniformes</taxon>
        <taxon>Adrianichthyidae</taxon>
        <taxon>Oryziinae</taxon>
        <taxon>Oryzias</taxon>
    </lineage>
</organism>
<feature type="compositionally biased region" description="Basic residues" evidence="1">
    <location>
        <begin position="59"/>
        <end position="70"/>
    </location>
</feature>
<protein>
    <submittedName>
        <fullName evidence="2">Uncharacterized protein</fullName>
    </submittedName>
</protein>
<feature type="compositionally biased region" description="Low complexity" evidence="1">
    <location>
        <begin position="115"/>
        <end position="136"/>
    </location>
</feature>
<evidence type="ECO:0000313" key="2">
    <source>
        <dbReference type="EMBL" id="KAF6715174.1"/>
    </source>
</evidence>
<sequence length="150" mass="15899">MDRPDLWRPSAGERTTFSPDQIHISGRSSVGKAAEEEITESGGAPRRWAEAGPAVLRCSGRRARQRRRCQRSPGKSDLRNWLPQLPDGRLASEPTAAFSSRIPGRGAGEDEGRVGAVPGAEGSAASSSRSADPGPSLFKSRTSLQCSAAD</sequence>
<reference evidence="2" key="1">
    <citation type="journal article" name="BMC Genomics">
        <title>Long-read sequencing and de novo genome assembly of marine medaka (Oryzias melastigma).</title>
        <authorList>
            <person name="Liang P."/>
            <person name="Saqib H.S.A."/>
            <person name="Ni X."/>
            <person name="Shen Y."/>
        </authorList>
    </citation>
    <scope>NUCLEOTIDE SEQUENCE</scope>
    <source>
        <strain evidence="2">Bigg-433</strain>
    </source>
</reference>
<comment type="caution">
    <text evidence="2">The sequence shown here is derived from an EMBL/GenBank/DDBJ whole genome shotgun (WGS) entry which is preliminary data.</text>
</comment>
<feature type="region of interest" description="Disordered" evidence="1">
    <location>
        <begin position="1"/>
        <end position="150"/>
    </location>
</feature>
<evidence type="ECO:0000313" key="3">
    <source>
        <dbReference type="Proteomes" id="UP000646548"/>
    </source>
</evidence>
<dbReference type="AlphaFoldDB" id="A0A834BQ46"/>
<proteinExistence type="predicted"/>
<feature type="compositionally biased region" description="Polar residues" evidence="1">
    <location>
        <begin position="139"/>
        <end position="150"/>
    </location>
</feature>
<accession>A0A834BQ46</accession>